<gene>
    <name evidence="3" type="ORF">Tci_644948</name>
</gene>
<dbReference type="GO" id="GO:0008270">
    <property type="term" value="F:zinc ion binding"/>
    <property type="evidence" value="ECO:0007669"/>
    <property type="project" value="UniProtKB-KW"/>
</dbReference>
<dbReference type="PROSITE" id="PS50089">
    <property type="entry name" value="ZF_RING_2"/>
    <property type="match status" value="1"/>
</dbReference>
<feature type="non-terminal residue" evidence="3">
    <location>
        <position position="1"/>
    </location>
</feature>
<keyword evidence="1" id="KW-0479">Metal-binding</keyword>
<name>A0A699K4U0_TANCI</name>
<dbReference type="GO" id="GO:0004842">
    <property type="term" value="F:ubiquitin-protein transferase activity"/>
    <property type="evidence" value="ECO:0007669"/>
    <property type="project" value="InterPro"/>
</dbReference>
<accession>A0A699K4U0</accession>
<keyword evidence="1" id="KW-0863">Zinc-finger</keyword>
<reference evidence="3" key="1">
    <citation type="journal article" date="2019" name="Sci. Rep.">
        <title>Draft genome of Tanacetum cinerariifolium, the natural source of mosquito coil.</title>
        <authorList>
            <person name="Yamashiro T."/>
            <person name="Shiraishi A."/>
            <person name="Satake H."/>
            <person name="Nakayama K."/>
        </authorList>
    </citation>
    <scope>NUCLEOTIDE SEQUENCE</scope>
</reference>
<dbReference type="SUPFAM" id="SSF57850">
    <property type="entry name" value="RING/U-box"/>
    <property type="match status" value="1"/>
</dbReference>
<dbReference type="InterPro" id="IPR013083">
    <property type="entry name" value="Znf_RING/FYVE/PHD"/>
</dbReference>
<dbReference type="GO" id="GO:0036297">
    <property type="term" value="P:interstrand cross-link repair"/>
    <property type="evidence" value="ECO:0007669"/>
    <property type="project" value="InterPro"/>
</dbReference>
<dbReference type="PANTHER" id="PTHR16047:SF13">
    <property type="entry name" value="E3 UBIQUITIN-PROTEIN LIGASE RFWD3"/>
    <property type="match status" value="1"/>
</dbReference>
<dbReference type="PANTHER" id="PTHR16047">
    <property type="entry name" value="RFWD3 PROTEIN"/>
    <property type="match status" value="1"/>
</dbReference>
<proteinExistence type="predicted"/>
<dbReference type="Gene3D" id="3.30.40.10">
    <property type="entry name" value="Zinc/RING finger domain, C3HC4 (zinc finger)"/>
    <property type="match status" value="1"/>
</dbReference>
<evidence type="ECO:0000256" key="1">
    <source>
        <dbReference type="PROSITE-ProRule" id="PRU00175"/>
    </source>
</evidence>
<dbReference type="GO" id="GO:0005634">
    <property type="term" value="C:nucleus"/>
    <property type="evidence" value="ECO:0007669"/>
    <property type="project" value="InterPro"/>
</dbReference>
<dbReference type="InterPro" id="IPR001841">
    <property type="entry name" value="Znf_RING"/>
</dbReference>
<dbReference type="AlphaFoldDB" id="A0A699K4U0"/>
<organism evidence="3">
    <name type="scientific">Tanacetum cinerariifolium</name>
    <name type="common">Dalmatian daisy</name>
    <name type="synonym">Chrysanthemum cinerariifolium</name>
    <dbReference type="NCBI Taxonomy" id="118510"/>
    <lineage>
        <taxon>Eukaryota</taxon>
        <taxon>Viridiplantae</taxon>
        <taxon>Streptophyta</taxon>
        <taxon>Embryophyta</taxon>
        <taxon>Tracheophyta</taxon>
        <taxon>Spermatophyta</taxon>
        <taxon>Magnoliopsida</taxon>
        <taxon>eudicotyledons</taxon>
        <taxon>Gunneridae</taxon>
        <taxon>Pentapetalae</taxon>
        <taxon>asterids</taxon>
        <taxon>campanulids</taxon>
        <taxon>Asterales</taxon>
        <taxon>Asteraceae</taxon>
        <taxon>Asteroideae</taxon>
        <taxon>Anthemideae</taxon>
        <taxon>Anthemidinae</taxon>
        <taxon>Tanacetum</taxon>
    </lineage>
</organism>
<dbReference type="GO" id="GO:0016567">
    <property type="term" value="P:protein ubiquitination"/>
    <property type="evidence" value="ECO:0007669"/>
    <property type="project" value="InterPro"/>
</dbReference>
<protein>
    <submittedName>
        <fullName evidence="3">Zinc finger, RING/FYVE/PHD-type</fullName>
    </submittedName>
</protein>
<keyword evidence="1" id="KW-0862">Zinc</keyword>
<comment type="caution">
    <text evidence="3">The sequence shown here is derived from an EMBL/GenBank/DDBJ whole genome shotgun (WGS) entry which is preliminary data.</text>
</comment>
<sequence>CLPCGHLYGFSCIKKWLLQSSSSGKCPQCNYVCAYKDVVPLHASTLCVRAHQKASSTKYFPFSKQGFIDFKEHEWSRHLDAEKRYADDYKRLTNVVKQQHDLEKQQTALEPQWDNLVARGMAMDKRAKELGQPVDELEGADALTQESDALGQLYLSLGRRHNALERHAEALSRRTDVLKRRSHAYELNLKFFNEMYKEHLEQQKNTEELVFV</sequence>
<feature type="domain" description="RING-type" evidence="2">
    <location>
        <begin position="2"/>
        <end position="30"/>
    </location>
</feature>
<evidence type="ECO:0000259" key="2">
    <source>
        <dbReference type="PROSITE" id="PS50089"/>
    </source>
</evidence>
<evidence type="ECO:0000313" key="3">
    <source>
        <dbReference type="EMBL" id="GFA72976.1"/>
    </source>
</evidence>
<dbReference type="InterPro" id="IPR037381">
    <property type="entry name" value="RFWD3"/>
</dbReference>
<dbReference type="EMBL" id="BKCJ010476968">
    <property type="protein sequence ID" value="GFA72976.1"/>
    <property type="molecule type" value="Genomic_DNA"/>
</dbReference>